<accession>A0A0W0XYJ6</accession>
<protein>
    <submittedName>
        <fullName evidence="1">Putative FlgJ-like protein</fullName>
    </submittedName>
</protein>
<dbReference type="AlphaFoldDB" id="A0A0W0XYJ6"/>
<reference evidence="1 2" key="1">
    <citation type="submission" date="2015-11" db="EMBL/GenBank/DDBJ databases">
        <title>Genomic analysis of 38 Legionella species identifies large and diverse effector repertoires.</title>
        <authorList>
            <person name="Burstein D."/>
            <person name="Amaro F."/>
            <person name="Zusman T."/>
            <person name="Lifshitz Z."/>
            <person name="Cohen O."/>
            <person name="Gilbert J.A."/>
            <person name="Pupko T."/>
            <person name="Shuman H.A."/>
            <person name="Segal G."/>
        </authorList>
    </citation>
    <scope>NUCLEOTIDE SEQUENCE [LARGE SCALE GENOMIC DNA]</scope>
    <source>
        <strain evidence="1 2">WA-270A-C2</strain>
    </source>
</reference>
<gene>
    <name evidence="1" type="ORF">Lrub_0327</name>
</gene>
<evidence type="ECO:0000313" key="2">
    <source>
        <dbReference type="Proteomes" id="UP000054608"/>
    </source>
</evidence>
<dbReference type="Proteomes" id="UP000054608">
    <property type="component" value="Unassembled WGS sequence"/>
</dbReference>
<keyword evidence="2" id="KW-1185">Reference proteome</keyword>
<name>A0A0W0XYJ6_9GAMM</name>
<sequence length="166" mass="19102">MNTGCNSITPHPQLLEVLFACRQRSARVFNDVLGLHDVDHLAIGFVSPQQQLLILSSTPALEFNLFSRHLWRFDQSYSLTWITKQGFAGWQSLYHPACYHELFYYKQLKTHYRRGHSLAVANKHQPLVFSYASHKDTETGDISRDLGKMGYYCAQLLQPLVEPLGF</sequence>
<dbReference type="PATRIC" id="fig|458.5.peg.337"/>
<organism evidence="1 2">
    <name type="scientific">Legionella rubrilucens</name>
    <dbReference type="NCBI Taxonomy" id="458"/>
    <lineage>
        <taxon>Bacteria</taxon>
        <taxon>Pseudomonadati</taxon>
        <taxon>Pseudomonadota</taxon>
        <taxon>Gammaproteobacteria</taxon>
        <taxon>Legionellales</taxon>
        <taxon>Legionellaceae</taxon>
        <taxon>Legionella</taxon>
    </lineage>
</organism>
<evidence type="ECO:0000313" key="1">
    <source>
        <dbReference type="EMBL" id="KTD49885.1"/>
    </source>
</evidence>
<comment type="caution">
    <text evidence="1">The sequence shown here is derived from an EMBL/GenBank/DDBJ whole genome shotgun (WGS) entry which is preliminary data.</text>
</comment>
<dbReference type="EMBL" id="LNYT01000004">
    <property type="protein sequence ID" value="KTD49885.1"/>
    <property type="molecule type" value="Genomic_DNA"/>
</dbReference>
<dbReference type="RefSeq" id="WP_065235695.1">
    <property type="nucleotide sequence ID" value="NZ_CAAAIN010000008.1"/>
</dbReference>
<dbReference type="STRING" id="458.Lrub_0327"/>
<proteinExistence type="predicted"/>